<evidence type="ECO:0000313" key="1">
    <source>
        <dbReference type="EMBL" id="MBX55179.1"/>
    </source>
</evidence>
<dbReference type="AlphaFoldDB" id="A0A2P2PKL0"/>
<accession>A0A2P2PKL0</accession>
<proteinExistence type="predicted"/>
<reference evidence="1" key="1">
    <citation type="submission" date="2018-02" db="EMBL/GenBank/DDBJ databases">
        <title>Rhizophora mucronata_Transcriptome.</title>
        <authorList>
            <person name="Meera S.P."/>
            <person name="Sreeshan A."/>
            <person name="Augustine A."/>
        </authorList>
    </citation>
    <scope>NUCLEOTIDE SEQUENCE</scope>
    <source>
        <tissue evidence="1">Leaf</tissue>
    </source>
</reference>
<sequence length="37" mass="4222">MPSKMNIDKKEISNPRKWSHMAEKAYVLGAMQVVESS</sequence>
<protein>
    <submittedName>
        <fullName evidence="1">Uncharacterized protein</fullName>
    </submittedName>
</protein>
<organism evidence="1">
    <name type="scientific">Rhizophora mucronata</name>
    <name type="common">Asiatic mangrove</name>
    <dbReference type="NCBI Taxonomy" id="61149"/>
    <lineage>
        <taxon>Eukaryota</taxon>
        <taxon>Viridiplantae</taxon>
        <taxon>Streptophyta</taxon>
        <taxon>Embryophyta</taxon>
        <taxon>Tracheophyta</taxon>
        <taxon>Spermatophyta</taxon>
        <taxon>Magnoliopsida</taxon>
        <taxon>eudicotyledons</taxon>
        <taxon>Gunneridae</taxon>
        <taxon>Pentapetalae</taxon>
        <taxon>rosids</taxon>
        <taxon>fabids</taxon>
        <taxon>Malpighiales</taxon>
        <taxon>Rhizophoraceae</taxon>
        <taxon>Rhizophora</taxon>
    </lineage>
</organism>
<name>A0A2P2PKL0_RHIMU</name>
<dbReference type="EMBL" id="GGEC01074695">
    <property type="protein sequence ID" value="MBX55179.1"/>
    <property type="molecule type" value="Transcribed_RNA"/>
</dbReference>